<dbReference type="OMA" id="CHCACAV"/>
<accession>A0A1Q9F6P4</accession>
<sequence>MEVSHGAVALAGLVIGLWLQGRSSEPEVARPCSCHCACAVPDKASGDSHWLWLGVLIILLLLGANLALVCRVSFKKHDSGAQEFTFSLKGKPGKGLYGAGKGLQILDQVIVGQVQDDEYMIITPDYDIYVEELAMHNPDLAYLWRSPDGRVPRGLPGHQIYGFAPMTAAEYARLMQAGRAELDAELARRGLAGPGAAVVPAAAGGAAAVVAPVVAGGVAGPAGGGVAAAVVRAAAGASGPGAGDLSGQGLVWVAAESTGGFVYGEPVVGVAAAQADGARTVHTLGDGSQIFCMCISEGGVVNFNNRPSACDRRILEVRFNALGSPERPLSEVVAASKEYDMKWKMVGPRTTLWCLSYLSVEGLGFEAHHERFRQLCKVDAGAWGIQEHFQVSMFLRQLVQVDQLDACNSYGIELMFRRVQTIEYAHSERARENESRSVGGKLSLEEQYTFGSLVRQAGTLMICPSLLEHVKSEVEKDVQLSKNMRKAREERELARKNKKKDDP</sequence>
<feature type="region of interest" description="Disordered" evidence="1">
    <location>
        <begin position="478"/>
        <end position="503"/>
    </location>
</feature>
<keyword evidence="4" id="KW-1185">Reference proteome</keyword>
<dbReference type="Proteomes" id="UP000186817">
    <property type="component" value="Unassembled WGS sequence"/>
</dbReference>
<keyword evidence="2" id="KW-1133">Transmembrane helix</keyword>
<organism evidence="3 4">
    <name type="scientific">Symbiodinium microadriaticum</name>
    <name type="common">Dinoflagellate</name>
    <name type="synonym">Zooxanthella microadriatica</name>
    <dbReference type="NCBI Taxonomy" id="2951"/>
    <lineage>
        <taxon>Eukaryota</taxon>
        <taxon>Sar</taxon>
        <taxon>Alveolata</taxon>
        <taxon>Dinophyceae</taxon>
        <taxon>Suessiales</taxon>
        <taxon>Symbiodiniaceae</taxon>
        <taxon>Symbiodinium</taxon>
    </lineage>
</organism>
<comment type="caution">
    <text evidence="3">The sequence shown here is derived from an EMBL/GenBank/DDBJ whole genome shotgun (WGS) entry which is preliminary data.</text>
</comment>
<dbReference type="AlphaFoldDB" id="A0A1Q9F6P4"/>
<evidence type="ECO:0000313" key="4">
    <source>
        <dbReference type="Proteomes" id="UP000186817"/>
    </source>
</evidence>
<feature type="transmembrane region" description="Helical" evidence="2">
    <location>
        <begin position="52"/>
        <end position="74"/>
    </location>
</feature>
<proteinExistence type="predicted"/>
<keyword evidence="2" id="KW-0812">Transmembrane</keyword>
<name>A0A1Q9F6P4_SYMMI</name>
<protein>
    <submittedName>
        <fullName evidence="3">Uncharacterized protein</fullName>
    </submittedName>
</protein>
<feature type="compositionally biased region" description="Basic and acidic residues" evidence="1">
    <location>
        <begin position="486"/>
        <end position="503"/>
    </location>
</feature>
<gene>
    <name evidence="3" type="ORF">AK812_SmicGene564</name>
</gene>
<evidence type="ECO:0000313" key="3">
    <source>
        <dbReference type="EMBL" id="OLQ15269.1"/>
    </source>
</evidence>
<dbReference type="EMBL" id="LSRX01000005">
    <property type="protein sequence ID" value="OLQ15269.1"/>
    <property type="molecule type" value="Genomic_DNA"/>
</dbReference>
<evidence type="ECO:0000256" key="2">
    <source>
        <dbReference type="SAM" id="Phobius"/>
    </source>
</evidence>
<reference evidence="3 4" key="1">
    <citation type="submission" date="2016-02" db="EMBL/GenBank/DDBJ databases">
        <title>Genome analysis of coral dinoflagellate symbionts highlights evolutionary adaptations to a symbiotic lifestyle.</title>
        <authorList>
            <person name="Aranda M."/>
            <person name="Li Y."/>
            <person name="Liew Y.J."/>
            <person name="Baumgarten S."/>
            <person name="Simakov O."/>
            <person name="Wilson M."/>
            <person name="Piel J."/>
            <person name="Ashoor H."/>
            <person name="Bougouffa S."/>
            <person name="Bajic V.B."/>
            <person name="Ryu T."/>
            <person name="Ravasi T."/>
            <person name="Bayer T."/>
            <person name="Micklem G."/>
            <person name="Kim H."/>
            <person name="Bhak J."/>
            <person name="Lajeunesse T.C."/>
            <person name="Voolstra C.R."/>
        </authorList>
    </citation>
    <scope>NUCLEOTIDE SEQUENCE [LARGE SCALE GENOMIC DNA]</scope>
    <source>
        <strain evidence="3 4">CCMP2467</strain>
    </source>
</reference>
<dbReference type="OrthoDB" id="415614at2759"/>
<evidence type="ECO:0000256" key="1">
    <source>
        <dbReference type="SAM" id="MobiDB-lite"/>
    </source>
</evidence>
<keyword evidence="2" id="KW-0472">Membrane</keyword>